<keyword evidence="1" id="KW-0472">Membrane</keyword>
<comment type="caution">
    <text evidence="2">The sequence shown here is derived from an EMBL/GenBank/DDBJ whole genome shotgun (WGS) entry which is preliminary data.</text>
</comment>
<evidence type="ECO:0000313" key="2">
    <source>
        <dbReference type="EMBL" id="MBB3836943.1"/>
    </source>
</evidence>
<protein>
    <recommendedName>
        <fullName evidence="4">DUF4595 domain-containing protein</fullName>
    </recommendedName>
</protein>
<evidence type="ECO:0008006" key="4">
    <source>
        <dbReference type="Google" id="ProtNLM"/>
    </source>
</evidence>
<keyword evidence="3" id="KW-1185">Reference proteome</keyword>
<gene>
    <name evidence="2" type="ORF">FHS57_000925</name>
</gene>
<keyword evidence="1" id="KW-1133">Transmembrane helix</keyword>
<name>A0A7W5ZGL7_9BACT</name>
<feature type="transmembrane region" description="Helical" evidence="1">
    <location>
        <begin position="6"/>
        <end position="25"/>
    </location>
</feature>
<organism evidence="2 3">
    <name type="scientific">Runella defluvii</name>
    <dbReference type="NCBI Taxonomy" id="370973"/>
    <lineage>
        <taxon>Bacteria</taxon>
        <taxon>Pseudomonadati</taxon>
        <taxon>Bacteroidota</taxon>
        <taxon>Cytophagia</taxon>
        <taxon>Cytophagales</taxon>
        <taxon>Spirosomataceae</taxon>
        <taxon>Runella</taxon>
    </lineage>
</organism>
<evidence type="ECO:0000256" key="1">
    <source>
        <dbReference type="SAM" id="Phobius"/>
    </source>
</evidence>
<keyword evidence="1" id="KW-0812">Transmembrane</keyword>
<dbReference type="Proteomes" id="UP000541352">
    <property type="component" value="Unassembled WGS sequence"/>
</dbReference>
<sequence length="272" mass="31479">MLDKSRYYWAVLVILLGGVALIDACRPRGGDDVEPIDSTALSSCILLNEKVNGILLRTYEFDSTRRLERMVEYAGIEPNNRIIKRYTFEYTSKTRLVRIRETNLAVKDNSFIYELDYDRDSKLKTIRPFRVYNSGPKLEDSLKITYGTNNRISEIKSRTGLTSKWEYDTAANVKKWFIRKPLSQTDSLVAEYGSYDDKVNIYSFAEGMQVVNLLNGRPHSRRNPLTYVTGGQSVEVSYQYNTKRVPTQVVMKFKSSDNTLRETVYLYELNCK</sequence>
<dbReference type="RefSeq" id="WP_183971685.1">
    <property type="nucleotide sequence ID" value="NZ_JACIBY010000001.1"/>
</dbReference>
<dbReference type="EMBL" id="JACIBY010000001">
    <property type="protein sequence ID" value="MBB3836943.1"/>
    <property type="molecule type" value="Genomic_DNA"/>
</dbReference>
<evidence type="ECO:0000313" key="3">
    <source>
        <dbReference type="Proteomes" id="UP000541352"/>
    </source>
</evidence>
<reference evidence="2 3" key="1">
    <citation type="submission" date="2020-08" db="EMBL/GenBank/DDBJ databases">
        <title>Genomic Encyclopedia of Type Strains, Phase IV (KMG-IV): sequencing the most valuable type-strain genomes for metagenomic binning, comparative biology and taxonomic classification.</title>
        <authorList>
            <person name="Goeker M."/>
        </authorList>
    </citation>
    <scope>NUCLEOTIDE SEQUENCE [LARGE SCALE GENOMIC DNA]</scope>
    <source>
        <strain evidence="2 3">DSM 17976</strain>
    </source>
</reference>
<dbReference type="AlphaFoldDB" id="A0A7W5ZGL7"/>
<proteinExistence type="predicted"/>
<accession>A0A7W5ZGL7</accession>